<protein>
    <submittedName>
        <fullName evidence="14">Peptidase M50</fullName>
    </submittedName>
</protein>
<organism evidence="14 15">
    <name type="scientific">Acetivibrio mesophilus</name>
    <dbReference type="NCBI Taxonomy" id="2487273"/>
    <lineage>
        <taxon>Bacteria</taxon>
        <taxon>Bacillati</taxon>
        <taxon>Bacillota</taxon>
        <taxon>Clostridia</taxon>
        <taxon>Eubacteriales</taxon>
        <taxon>Oscillospiraceae</taxon>
        <taxon>Acetivibrio</taxon>
    </lineage>
</organism>
<dbReference type="PANTHER" id="PTHR39188:SF3">
    <property type="entry name" value="STAGE IV SPORULATION PROTEIN FB"/>
    <property type="match status" value="1"/>
</dbReference>
<sequence length="269" mass="31227">MYYNDHLIEYLLIFFSMVIHEAAHIAAAVIQKRILVSVGITAIGLNAVIEENPDMEANRFLINISGPIANILMFFSCIIIDTYYFSIWDNMRFFIYANICLAVFNMLPILPLDGGRIFRDILVSKMGLLRGSKYARRMSVGFAAVLLVLGFFQYLVSKYNFSLILIAGYILYFQKSNRAEETLMNIKNLLFKRSRFLKKGVYPGRELVVLESMHLGDLIKSMDFDRFHIVYVVNENMRVVRVFTEQEIMDNIMKYNSDISFKDLMETMD</sequence>
<keyword evidence="7" id="KW-0378">Hydrolase</keyword>
<keyword evidence="15" id="KW-1185">Reference proteome</keyword>
<dbReference type="GO" id="GO:0006508">
    <property type="term" value="P:proteolysis"/>
    <property type="evidence" value="ECO:0007669"/>
    <property type="project" value="UniProtKB-KW"/>
</dbReference>
<dbReference type="AlphaFoldDB" id="A0A4Q0I5Q3"/>
<evidence type="ECO:0000259" key="13">
    <source>
        <dbReference type="Pfam" id="PF02163"/>
    </source>
</evidence>
<evidence type="ECO:0000256" key="4">
    <source>
        <dbReference type="ARBA" id="ARBA00022670"/>
    </source>
</evidence>
<dbReference type="GO" id="GO:0016020">
    <property type="term" value="C:membrane"/>
    <property type="evidence" value="ECO:0007669"/>
    <property type="project" value="UniProtKB-SubCell"/>
</dbReference>
<feature type="transmembrane region" description="Helical" evidence="12">
    <location>
        <begin position="61"/>
        <end position="87"/>
    </location>
</feature>
<evidence type="ECO:0000256" key="3">
    <source>
        <dbReference type="ARBA" id="ARBA00007931"/>
    </source>
</evidence>
<dbReference type="InterPro" id="IPR008915">
    <property type="entry name" value="Peptidase_M50"/>
</dbReference>
<keyword evidence="5 12" id="KW-0812">Transmembrane</keyword>
<dbReference type="GO" id="GO:0008237">
    <property type="term" value="F:metallopeptidase activity"/>
    <property type="evidence" value="ECO:0007669"/>
    <property type="project" value="UniProtKB-KW"/>
</dbReference>
<dbReference type="GO" id="GO:0046872">
    <property type="term" value="F:metal ion binding"/>
    <property type="evidence" value="ECO:0007669"/>
    <property type="project" value="UniProtKB-KW"/>
</dbReference>
<dbReference type="SUPFAM" id="SSF54631">
    <property type="entry name" value="CBS-domain pair"/>
    <property type="match status" value="1"/>
</dbReference>
<feature type="transmembrane region" description="Helical" evidence="12">
    <location>
        <begin position="7"/>
        <end position="27"/>
    </location>
</feature>
<accession>A0A4Q0I5Q3</accession>
<evidence type="ECO:0000313" key="15">
    <source>
        <dbReference type="Proteomes" id="UP000289166"/>
    </source>
</evidence>
<evidence type="ECO:0000256" key="1">
    <source>
        <dbReference type="ARBA" id="ARBA00001947"/>
    </source>
</evidence>
<comment type="cofactor">
    <cofactor evidence="1">
        <name>Zn(2+)</name>
        <dbReference type="ChEBI" id="CHEBI:29105"/>
    </cofactor>
</comment>
<evidence type="ECO:0000256" key="5">
    <source>
        <dbReference type="ARBA" id="ARBA00022692"/>
    </source>
</evidence>
<feature type="transmembrane region" description="Helical" evidence="12">
    <location>
        <begin position="93"/>
        <end position="113"/>
    </location>
</feature>
<evidence type="ECO:0000256" key="8">
    <source>
        <dbReference type="ARBA" id="ARBA00022833"/>
    </source>
</evidence>
<comment type="subcellular location">
    <subcellularLocation>
        <location evidence="2">Membrane</location>
        <topology evidence="2">Multi-pass membrane protein</topology>
    </subcellularLocation>
</comment>
<gene>
    <name evidence="14" type="ORF">EFD62_08280</name>
</gene>
<proteinExistence type="inferred from homology"/>
<keyword evidence="9 12" id="KW-1133">Transmembrane helix</keyword>
<keyword evidence="11 12" id="KW-0472">Membrane</keyword>
<reference evidence="15" key="1">
    <citation type="submission" date="2018-11" db="EMBL/GenBank/DDBJ databases">
        <title>Genome sequencing of a novel mesophilic and cellulolytic organism within the genus Hungateiclostridium.</title>
        <authorList>
            <person name="Rettenmaier R."/>
            <person name="Liebl W."/>
            <person name="Zverlov V."/>
        </authorList>
    </citation>
    <scope>NUCLEOTIDE SEQUENCE [LARGE SCALE GENOMIC DNA]</scope>
    <source>
        <strain evidence="15">N2K1</strain>
    </source>
</reference>
<comment type="similarity">
    <text evidence="3">Belongs to the peptidase M50B family.</text>
</comment>
<dbReference type="Proteomes" id="UP000289166">
    <property type="component" value="Unassembled WGS sequence"/>
</dbReference>
<evidence type="ECO:0000256" key="11">
    <source>
        <dbReference type="ARBA" id="ARBA00023136"/>
    </source>
</evidence>
<evidence type="ECO:0000256" key="9">
    <source>
        <dbReference type="ARBA" id="ARBA00022989"/>
    </source>
</evidence>
<comment type="caution">
    <text evidence="14">The sequence shown here is derived from an EMBL/GenBank/DDBJ whole genome shotgun (WGS) entry which is preliminary data.</text>
</comment>
<dbReference type="RefSeq" id="WP_069194377.1">
    <property type="nucleotide sequence ID" value="NZ_RLII01000008.1"/>
</dbReference>
<evidence type="ECO:0000256" key="10">
    <source>
        <dbReference type="ARBA" id="ARBA00023049"/>
    </source>
</evidence>
<evidence type="ECO:0000256" key="2">
    <source>
        <dbReference type="ARBA" id="ARBA00004141"/>
    </source>
</evidence>
<keyword evidence="10" id="KW-0482">Metalloprotease</keyword>
<dbReference type="InterPro" id="IPR046342">
    <property type="entry name" value="CBS_dom_sf"/>
</dbReference>
<evidence type="ECO:0000256" key="12">
    <source>
        <dbReference type="SAM" id="Phobius"/>
    </source>
</evidence>
<keyword evidence="6" id="KW-0479">Metal-binding</keyword>
<keyword evidence="8" id="KW-0862">Zinc</keyword>
<dbReference type="OrthoDB" id="166377at2"/>
<evidence type="ECO:0000313" key="14">
    <source>
        <dbReference type="EMBL" id="RXE59135.1"/>
    </source>
</evidence>
<evidence type="ECO:0000256" key="7">
    <source>
        <dbReference type="ARBA" id="ARBA00022801"/>
    </source>
</evidence>
<keyword evidence="4" id="KW-0645">Protease</keyword>
<feature type="domain" description="Peptidase M50" evidence="13">
    <location>
        <begin position="90"/>
        <end position="143"/>
    </location>
</feature>
<dbReference type="EMBL" id="RLII01000008">
    <property type="protein sequence ID" value="RXE59135.1"/>
    <property type="molecule type" value="Genomic_DNA"/>
</dbReference>
<name>A0A4Q0I5Q3_9FIRM</name>
<feature type="transmembrane region" description="Helical" evidence="12">
    <location>
        <begin position="33"/>
        <end position="49"/>
    </location>
</feature>
<dbReference type="PANTHER" id="PTHR39188">
    <property type="entry name" value="MEMBRANE-ASSOCIATED ZINC METALLOPROTEASE M50B"/>
    <property type="match status" value="1"/>
</dbReference>
<feature type="transmembrane region" description="Helical" evidence="12">
    <location>
        <begin position="134"/>
        <end position="152"/>
    </location>
</feature>
<dbReference type="Pfam" id="PF02163">
    <property type="entry name" value="Peptidase_M50"/>
    <property type="match status" value="1"/>
</dbReference>
<evidence type="ECO:0000256" key="6">
    <source>
        <dbReference type="ARBA" id="ARBA00022723"/>
    </source>
</evidence>